<sequence length="183" mass="20670">MGRNKLVMKKIEDSTSRQQTYSKRKDSIVKKANDLVILCYTDVALLIFSPNGQVTSYCSRLSVEDIMLHVVNKSDKLNRRYFDDADDWSTCSSVGVLRTSSGEYQEKLLGGEGFLQRKQNVEVDSVNTKDTSTEDCIEESPESCFSGPVCRNQQGMNVVRKQTGSQWRISFWFPIAAAGIILY</sequence>
<proteinExistence type="predicted"/>
<evidence type="ECO:0000256" key="2">
    <source>
        <dbReference type="ARBA" id="ARBA00023015"/>
    </source>
</evidence>
<keyword evidence="8" id="KW-1185">Reference proteome</keyword>
<dbReference type="SUPFAM" id="SSF55455">
    <property type="entry name" value="SRF-like"/>
    <property type="match status" value="1"/>
</dbReference>
<comment type="subcellular location">
    <subcellularLocation>
        <location evidence="1">Nucleus</location>
    </subcellularLocation>
</comment>
<organism evidence="7 8">
    <name type="scientific">Datura stramonium</name>
    <name type="common">Jimsonweed</name>
    <name type="synonym">Common thornapple</name>
    <dbReference type="NCBI Taxonomy" id="4076"/>
    <lineage>
        <taxon>Eukaryota</taxon>
        <taxon>Viridiplantae</taxon>
        <taxon>Streptophyta</taxon>
        <taxon>Embryophyta</taxon>
        <taxon>Tracheophyta</taxon>
        <taxon>Spermatophyta</taxon>
        <taxon>Magnoliopsida</taxon>
        <taxon>eudicotyledons</taxon>
        <taxon>Gunneridae</taxon>
        <taxon>Pentapetalae</taxon>
        <taxon>asterids</taxon>
        <taxon>lamiids</taxon>
        <taxon>Solanales</taxon>
        <taxon>Solanaceae</taxon>
        <taxon>Solanoideae</taxon>
        <taxon>Datureae</taxon>
        <taxon>Datura</taxon>
    </lineage>
</organism>
<dbReference type="EMBL" id="JACEIK010003286">
    <property type="protein sequence ID" value="MCD9641117.1"/>
    <property type="molecule type" value="Genomic_DNA"/>
</dbReference>
<comment type="caution">
    <text evidence="7">The sequence shown here is derived from an EMBL/GenBank/DDBJ whole genome shotgun (WGS) entry which is preliminary data.</text>
</comment>
<dbReference type="Pfam" id="PF00319">
    <property type="entry name" value="SRF-TF"/>
    <property type="match status" value="1"/>
</dbReference>
<dbReference type="PRINTS" id="PR00404">
    <property type="entry name" value="MADSDOMAIN"/>
</dbReference>
<keyword evidence="4" id="KW-0804">Transcription</keyword>
<accession>A0ABS8V286</accession>
<name>A0ABS8V286_DATST</name>
<feature type="domain" description="MADS-box" evidence="6">
    <location>
        <begin position="1"/>
        <end position="61"/>
    </location>
</feature>
<keyword evidence="3" id="KW-0238">DNA-binding</keyword>
<reference evidence="7 8" key="1">
    <citation type="journal article" date="2021" name="BMC Genomics">
        <title>Datura genome reveals duplications of psychoactive alkaloid biosynthetic genes and high mutation rate following tissue culture.</title>
        <authorList>
            <person name="Rajewski A."/>
            <person name="Carter-House D."/>
            <person name="Stajich J."/>
            <person name="Litt A."/>
        </authorList>
    </citation>
    <scope>NUCLEOTIDE SEQUENCE [LARGE SCALE GENOMIC DNA]</scope>
    <source>
        <strain evidence="7">AR-01</strain>
    </source>
</reference>
<dbReference type="PANTHER" id="PTHR48019">
    <property type="entry name" value="SERUM RESPONSE FACTOR HOMOLOG"/>
    <property type="match status" value="1"/>
</dbReference>
<evidence type="ECO:0000313" key="7">
    <source>
        <dbReference type="EMBL" id="MCD9641117.1"/>
    </source>
</evidence>
<keyword evidence="5" id="KW-0539">Nucleus</keyword>
<dbReference type="PROSITE" id="PS50066">
    <property type="entry name" value="MADS_BOX_2"/>
    <property type="match status" value="1"/>
</dbReference>
<dbReference type="InterPro" id="IPR002100">
    <property type="entry name" value="TF_MADSbox"/>
</dbReference>
<evidence type="ECO:0000259" key="6">
    <source>
        <dbReference type="PROSITE" id="PS50066"/>
    </source>
</evidence>
<keyword evidence="2" id="KW-0805">Transcription regulation</keyword>
<evidence type="ECO:0000313" key="8">
    <source>
        <dbReference type="Proteomes" id="UP000823775"/>
    </source>
</evidence>
<evidence type="ECO:0000256" key="4">
    <source>
        <dbReference type="ARBA" id="ARBA00023163"/>
    </source>
</evidence>
<evidence type="ECO:0000256" key="1">
    <source>
        <dbReference type="ARBA" id="ARBA00004123"/>
    </source>
</evidence>
<evidence type="ECO:0000256" key="5">
    <source>
        <dbReference type="ARBA" id="ARBA00023242"/>
    </source>
</evidence>
<evidence type="ECO:0000256" key="3">
    <source>
        <dbReference type="ARBA" id="ARBA00023125"/>
    </source>
</evidence>
<protein>
    <recommendedName>
        <fullName evidence="6">MADS-box domain-containing protein</fullName>
    </recommendedName>
</protein>
<gene>
    <name evidence="7" type="ORF">HAX54_027036</name>
</gene>
<dbReference type="SMART" id="SM00432">
    <property type="entry name" value="MADS"/>
    <property type="match status" value="1"/>
</dbReference>
<dbReference type="Proteomes" id="UP000823775">
    <property type="component" value="Unassembled WGS sequence"/>
</dbReference>
<dbReference type="InterPro" id="IPR050142">
    <property type="entry name" value="MADS-box/MEF2_TF"/>
</dbReference>
<dbReference type="Gene3D" id="3.40.1810.10">
    <property type="entry name" value="Transcription factor, MADS-box"/>
    <property type="match status" value="1"/>
</dbReference>
<dbReference type="InterPro" id="IPR036879">
    <property type="entry name" value="TF_MADSbox_sf"/>
</dbReference>